<dbReference type="AlphaFoldDB" id="A0AAV8WIG7"/>
<organism evidence="1 2">
    <name type="scientific">Rhamnusium bicolor</name>
    <dbReference type="NCBI Taxonomy" id="1586634"/>
    <lineage>
        <taxon>Eukaryota</taxon>
        <taxon>Metazoa</taxon>
        <taxon>Ecdysozoa</taxon>
        <taxon>Arthropoda</taxon>
        <taxon>Hexapoda</taxon>
        <taxon>Insecta</taxon>
        <taxon>Pterygota</taxon>
        <taxon>Neoptera</taxon>
        <taxon>Endopterygota</taxon>
        <taxon>Coleoptera</taxon>
        <taxon>Polyphaga</taxon>
        <taxon>Cucujiformia</taxon>
        <taxon>Chrysomeloidea</taxon>
        <taxon>Cerambycidae</taxon>
        <taxon>Lepturinae</taxon>
        <taxon>Rhagiini</taxon>
        <taxon>Rhamnusium</taxon>
    </lineage>
</organism>
<proteinExistence type="predicted"/>
<sequence>MTAKLPKVLNIETKETVKEITLNKSVNAKDLVRTDSKEQKLQKFFGAPIKKVKQLKLGRLM</sequence>
<protein>
    <submittedName>
        <fullName evidence="1">Uncharacterized protein</fullName>
    </submittedName>
</protein>
<keyword evidence="2" id="KW-1185">Reference proteome</keyword>
<name>A0AAV8WIG7_9CUCU</name>
<dbReference type="EMBL" id="JANEYF010005930">
    <property type="protein sequence ID" value="KAJ8926299.1"/>
    <property type="molecule type" value="Genomic_DNA"/>
</dbReference>
<evidence type="ECO:0000313" key="2">
    <source>
        <dbReference type="Proteomes" id="UP001162156"/>
    </source>
</evidence>
<gene>
    <name evidence="1" type="ORF">NQ314_021339</name>
</gene>
<evidence type="ECO:0000313" key="1">
    <source>
        <dbReference type="EMBL" id="KAJ8926299.1"/>
    </source>
</evidence>
<dbReference type="Proteomes" id="UP001162156">
    <property type="component" value="Unassembled WGS sequence"/>
</dbReference>
<reference evidence="1" key="1">
    <citation type="journal article" date="2023" name="Insect Mol. Biol.">
        <title>Genome sequencing provides insights into the evolution of gene families encoding plant cell wall-degrading enzymes in longhorned beetles.</title>
        <authorList>
            <person name="Shin N.R."/>
            <person name="Okamura Y."/>
            <person name="Kirsch R."/>
            <person name="Pauchet Y."/>
        </authorList>
    </citation>
    <scope>NUCLEOTIDE SEQUENCE</scope>
    <source>
        <strain evidence="1">RBIC_L_NR</strain>
    </source>
</reference>
<accession>A0AAV8WIG7</accession>
<comment type="caution">
    <text evidence="1">The sequence shown here is derived from an EMBL/GenBank/DDBJ whole genome shotgun (WGS) entry which is preliminary data.</text>
</comment>